<dbReference type="InterPro" id="IPR025714">
    <property type="entry name" value="Methyltranfer_dom"/>
</dbReference>
<dbReference type="SUPFAM" id="SSF53335">
    <property type="entry name" value="S-adenosyl-L-methionine-dependent methyltransferases"/>
    <property type="match status" value="1"/>
</dbReference>
<feature type="region of interest" description="Disordered" evidence="5">
    <location>
        <begin position="1"/>
        <end position="32"/>
    </location>
</feature>
<proteinExistence type="inferred from homology"/>
<comment type="caution">
    <text evidence="7">The sequence shown here is derived from an EMBL/GenBank/DDBJ whole genome shotgun (WGS) entry which is preliminary data.</text>
</comment>
<dbReference type="InterPro" id="IPR029063">
    <property type="entry name" value="SAM-dependent_MTases_sf"/>
</dbReference>
<dbReference type="PANTHER" id="PTHR44068:SF11">
    <property type="entry name" value="GERANYL DIPHOSPHATE 2-C-METHYLTRANSFERASE"/>
    <property type="match status" value="1"/>
</dbReference>
<sequence length="374" mass="40585">MGDQGQPPTASVGGTSGSQTEHGTANESHIGDTYEVPKFEEHSSFTALKDRIRHHYELASDYYYSLWGQHIHHAYFQSADDTKETGQVNLIKLLLSISELQENSTVLDVGCGIGGTTRHLARELGCTVTGITISGRQVAIANRLTNEEASSNGTTSTSTTADSSTPETTSDTPAFHALGTKSGKVRFLELDAEKMESRFNPASFDAVWISEALSHFPDKPLFFRNAARVLKTGGGKLVIADWFKADGAVLKDLEGGERDIKSIEDGMLLPPLKTQDEYVQLAEAAGLKVLHPPKDISKDVAKTWYVNDSKASSPAINSVLITDISWQLISSPSLWAFAISQGRDGLAFLQAFRAMRSGYASGAFRYAVMAFEKA</sequence>
<dbReference type="CDD" id="cd02440">
    <property type="entry name" value="AdoMet_MTases"/>
    <property type="match status" value="1"/>
</dbReference>
<evidence type="ECO:0000256" key="4">
    <source>
        <dbReference type="PROSITE-ProRule" id="PRU00914"/>
    </source>
</evidence>
<dbReference type="AlphaFoldDB" id="A0AAV9N3Y5"/>
<dbReference type="InterPro" id="IPR025774">
    <property type="entry name" value="PiNMT-like"/>
</dbReference>
<accession>A0AAV9N3Y5</accession>
<evidence type="ECO:0000313" key="8">
    <source>
        <dbReference type="Proteomes" id="UP001358417"/>
    </source>
</evidence>
<dbReference type="GO" id="GO:0008168">
    <property type="term" value="F:methyltransferase activity"/>
    <property type="evidence" value="ECO:0007669"/>
    <property type="project" value="UniProtKB-KW"/>
</dbReference>
<dbReference type="EMBL" id="JAVRRD010000020">
    <property type="protein sequence ID" value="KAK5049095.1"/>
    <property type="molecule type" value="Genomic_DNA"/>
</dbReference>
<keyword evidence="8" id="KW-1185">Reference proteome</keyword>
<keyword evidence="1 4" id="KW-0489">Methyltransferase</keyword>
<reference evidence="7 8" key="1">
    <citation type="submission" date="2023-08" db="EMBL/GenBank/DDBJ databases">
        <title>Black Yeasts Isolated from many extreme environments.</title>
        <authorList>
            <person name="Coleine C."/>
            <person name="Stajich J.E."/>
            <person name="Selbmann L."/>
        </authorList>
    </citation>
    <scope>NUCLEOTIDE SEQUENCE [LARGE SCALE GENOMIC DNA]</scope>
    <source>
        <strain evidence="7 8">CCFEE 5792</strain>
    </source>
</reference>
<name>A0AAV9N3Y5_9EURO</name>
<feature type="compositionally biased region" description="Polar residues" evidence="5">
    <location>
        <begin position="1"/>
        <end position="27"/>
    </location>
</feature>
<evidence type="ECO:0000313" key="7">
    <source>
        <dbReference type="EMBL" id="KAK5049095.1"/>
    </source>
</evidence>
<dbReference type="RefSeq" id="XP_064704300.1">
    <property type="nucleotide sequence ID" value="XM_064849086.1"/>
</dbReference>
<gene>
    <name evidence="7" type="ORF">LTR84_005518</name>
</gene>
<evidence type="ECO:0000256" key="5">
    <source>
        <dbReference type="SAM" id="MobiDB-lite"/>
    </source>
</evidence>
<evidence type="ECO:0000256" key="1">
    <source>
        <dbReference type="ARBA" id="ARBA00022603"/>
    </source>
</evidence>
<dbReference type="Proteomes" id="UP001358417">
    <property type="component" value="Unassembled WGS sequence"/>
</dbReference>
<dbReference type="Pfam" id="PF13847">
    <property type="entry name" value="Methyltransf_31"/>
    <property type="match status" value="1"/>
</dbReference>
<feature type="region of interest" description="SAM motif II" evidence="4">
    <location>
        <begin position="202"/>
        <end position="210"/>
    </location>
</feature>
<feature type="domain" description="Methyltransferase" evidence="6">
    <location>
        <begin position="184"/>
        <end position="242"/>
    </location>
</feature>
<dbReference type="InterPro" id="IPR050447">
    <property type="entry name" value="Erg6_SMT_methyltransf"/>
</dbReference>
<organism evidence="7 8">
    <name type="scientific">Exophiala bonariae</name>
    <dbReference type="NCBI Taxonomy" id="1690606"/>
    <lineage>
        <taxon>Eukaryota</taxon>
        <taxon>Fungi</taxon>
        <taxon>Dikarya</taxon>
        <taxon>Ascomycota</taxon>
        <taxon>Pezizomycotina</taxon>
        <taxon>Eurotiomycetes</taxon>
        <taxon>Chaetothyriomycetidae</taxon>
        <taxon>Chaetothyriales</taxon>
        <taxon>Herpotrichiellaceae</taxon>
        <taxon>Exophiala</taxon>
    </lineage>
</organism>
<dbReference type="GO" id="GO:0032259">
    <property type="term" value="P:methylation"/>
    <property type="evidence" value="ECO:0007669"/>
    <property type="project" value="UniProtKB-UniRule"/>
</dbReference>
<dbReference type="Pfam" id="PF02353">
    <property type="entry name" value="CMAS"/>
    <property type="match status" value="1"/>
</dbReference>
<evidence type="ECO:0000256" key="3">
    <source>
        <dbReference type="ARBA" id="ARBA00022691"/>
    </source>
</evidence>
<protein>
    <recommendedName>
        <fullName evidence="6">Methyltransferase domain-containing protein</fullName>
    </recommendedName>
</protein>
<comment type="similarity">
    <text evidence="4">Belongs to the class I-like SAM-binding methyltransferase superfamily. gTMT family.</text>
</comment>
<feature type="region of interest" description="Disordered" evidence="5">
    <location>
        <begin position="144"/>
        <end position="177"/>
    </location>
</feature>
<evidence type="ECO:0000259" key="6">
    <source>
        <dbReference type="Pfam" id="PF13847"/>
    </source>
</evidence>
<keyword evidence="2 4" id="KW-0808">Transferase</keyword>
<dbReference type="PROSITE" id="PS51581">
    <property type="entry name" value="SAM_GTMT"/>
    <property type="match status" value="1"/>
</dbReference>
<evidence type="ECO:0000256" key="2">
    <source>
        <dbReference type="ARBA" id="ARBA00022679"/>
    </source>
</evidence>
<keyword evidence="3 4" id="KW-0949">S-adenosyl-L-methionine</keyword>
<comment type="caution">
    <text evidence="4">Lacks conserved residue(s) required for the propagation of feature annotation.</text>
</comment>
<feature type="region of interest" description="SAM motif I" evidence="4">
    <location>
        <begin position="106"/>
        <end position="115"/>
    </location>
</feature>
<dbReference type="Gene3D" id="3.40.50.150">
    <property type="entry name" value="Vaccinia Virus protein VP39"/>
    <property type="match status" value="1"/>
</dbReference>
<feature type="compositionally biased region" description="Low complexity" evidence="5">
    <location>
        <begin position="147"/>
        <end position="173"/>
    </location>
</feature>
<dbReference type="GeneID" id="89973695"/>
<dbReference type="PANTHER" id="PTHR44068">
    <property type="entry name" value="ZGC:194242"/>
    <property type="match status" value="1"/>
</dbReference>